<evidence type="ECO:0000313" key="12">
    <source>
        <dbReference type="Proteomes" id="UP000233766"/>
    </source>
</evidence>
<dbReference type="GO" id="GO:1900753">
    <property type="term" value="P:doxorubicin transport"/>
    <property type="evidence" value="ECO:0007669"/>
    <property type="project" value="InterPro"/>
</dbReference>
<dbReference type="NCBIfam" id="TIGR01188">
    <property type="entry name" value="drrA"/>
    <property type="match status" value="1"/>
</dbReference>
<gene>
    <name evidence="11" type="ORF">ATK86_5560</name>
</gene>
<dbReference type="PANTHER" id="PTHR42711:SF19">
    <property type="entry name" value="DOXORUBICIN RESISTANCE ATP-BINDING PROTEIN DRRA"/>
    <property type="match status" value="1"/>
</dbReference>
<dbReference type="AlphaFoldDB" id="A0A2N3VHM3"/>
<dbReference type="Proteomes" id="UP000233766">
    <property type="component" value="Unassembled WGS sequence"/>
</dbReference>
<keyword evidence="5 11" id="KW-0067">ATP-binding</keyword>
<dbReference type="EMBL" id="PJMW01000002">
    <property type="protein sequence ID" value="PKV81106.1"/>
    <property type="molecule type" value="Genomic_DNA"/>
</dbReference>
<evidence type="ECO:0000256" key="3">
    <source>
        <dbReference type="ARBA" id="ARBA00022475"/>
    </source>
</evidence>
<evidence type="ECO:0000256" key="7">
    <source>
        <dbReference type="ARBA" id="ARBA00023136"/>
    </source>
</evidence>
<keyword evidence="8" id="KW-0046">Antibiotic resistance</keyword>
<dbReference type="RefSeq" id="WP_101466916.1">
    <property type="nucleotide sequence ID" value="NZ_PJMW01000002.1"/>
</dbReference>
<keyword evidence="4" id="KW-0547">Nucleotide-binding</keyword>
<dbReference type="InterPro" id="IPR003593">
    <property type="entry name" value="AAA+_ATPase"/>
</dbReference>
<dbReference type="PROSITE" id="PS00211">
    <property type="entry name" value="ABC_TRANSPORTER_1"/>
    <property type="match status" value="1"/>
</dbReference>
<comment type="similarity">
    <text evidence="9">Belongs to the ABC transporter superfamily. Drug exporter-1 (DrugE1) (TC 3.A.1.105) family.</text>
</comment>
<dbReference type="InterPro" id="IPR050763">
    <property type="entry name" value="ABC_transporter_ATP-binding"/>
</dbReference>
<keyword evidence="3" id="KW-1003">Cell membrane</keyword>
<dbReference type="SUPFAM" id="SSF52540">
    <property type="entry name" value="P-loop containing nucleoside triphosphate hydrolases"/>
    <property type="match status" value="1"/>
</dbReference>
<evidence type="ECO:0000313" key="11">
    <source>
        <dbReference type="EMBL" id="PKV81106.1"/>
    </source>
</evidence>
<protein>
    <submittedName>
        <fullName evidence="11">ABC-2 type transport system ATP-binding protein</fullName>
    </submittedName>
</protein>
<dbReference type="SMART" id="SM00382">
    <property type="entry name" value="AAA"/>
    <property type="match status" value="1"/>
</dbReference>
<dbReference type="InterPro" id="IPR005894">
    <property type="entry name" value="DrrA"/>
</dbReference>
<evidence type="ECO:0000256" key="8">
    <source>
        <dbReference type="ARBA" id="ARBA00023251"/>
    </source>
</evidence>
<proteinExistence type="inferred from homology"/>
<evidence type="ECO:0000256" key="9">
    <source>
        <dbReference type="ARBA" id="ARBA00049985"/>
    </source>
</evidence>
<keyword evidence="6" id="KW-1278">Translocase</keyword>
<feature type="domain" description="ABC transporter" evidence="10">
    <location>
        <begin position="8"/>
        <end position="238"/>
    </location>
</feature>
<dbReference type="InterPro" id="IPR027417">
    <property type="entry name" value="P-loop_NTPase"/>
</dbReference>
<dbReference type="FunFam" id="3.40.50.300:FF:000589">
    <property type="entry name" value="ABC transporter, ATP-binding subunit"/>
    <property type="match status" value="1"/>
</dbReference>
<dbReference type="GO" id="GO:0046677">
    <property type="term" value="P:response to antibiotic"/>
    <property type="evidence" value="ECO:0007669"/>
    <property type="project" value="UniProtKB-KW"/>
</dbReference>
<dbReference type="Gene3D" id="3.40.50.300">
    <property type="entry name" value="P-loop containing nucleotide triphosphate hydrolases"/>
    <property type="match status" value="1"/>
</dbReference>
<dbReference type="PROSITE" id="PS50893">
    <property type="entry name" value="ABC_TRANSPORTER_2"/>
    <property type="match status" value="1"/>
</dbReference>
<dbReference type="Pfam" id="PF00005">
    <property type="entry name" value="ABC_tran"/>
    <property type="match status" value="1"/>
</dbReference>
<keyword evidence="12" id="KW-1185">Reference proteome</keyword>
<dbReference type="GO" id="GO:0055085">
    <property type="term" value="P:transmembrane transport"/>
    <property type="evidence" value="ECO:0007669"/>
    <property type="project" value="UniProtKB-ARBA"/>
</dbReference>
<evidence type="ECO:0000256" key="4">
    <source>
        <dbReference type="ARBA" id="ARBA00022741"/>
    </source>
</evidence>
<keyword evidence="7" id="KW-0472">Membrane</keyword>
<evidence type="ECO:0000256" key="2">
    <source>
        <dbReference type="ARBA" id="ARBA00022448"/>
    </source>
</evidence>
<dbReference type="InterPro" id="IPR017871">
    <property type="entry name" value="ABC_transporter-like_CS"/>
</dbReference>
<evidence type="ECO:0000259" key="10">
    <source>
        <dbReference type="PROSITE" id="PS50893"/>
    </source>
</evidence>
<dbReference type="InterPro" id="IPR003439">
    <property type="entry name" value="ABC_transporter-like_ATP-bd"/>
</dbReference>
<reference evidence="11 12" key="1">
    <citation type="submission" date="2017-12" db="EMBL/GenBank/DDBJ databases">
        <title>Sequencing the genomes of 1000 Actinobacteria strains.</title>
        <authorList>
            <person name="Klenk H.-P."/>
        </authorList>
    </citation>
    <scope>NUCLEOTIDE SEQUENCE [LARGE SCALE GENOMIC DNA]</scope>
    <source>
        <strain evidence="11 12">DSM 44489</strain>
    </source>
</reference>
<comment type="subcellular location">
    <subcellularLocation>
        <location evidence="1">Cell membrane</location>
        <topology evidence="1">Peripheral membrane protein</topology>
        <orientation evidence="1">Cytoplasmic side</orientation>
    </subcellularLocation>
</comment>
<dbReference type="GO" id="GO:0005524">
    <property type="term" value="F:ATP binding"/>
    <property type="evidence" value="ECO:0007669"/>
    <property type="project" value="UniProtKB-KW"/>
</dbReference>
<evidence type="ECO:0000256" key="1">
    <source>
        <dbReference type="ARBA" id="ARBA00004413"/>
    </source>
</evidence>
<dbReference type="OrthoDB" id="9804819at2"/>
<evidence type="ECO:0000256" key="6">
    <source>
        <dbReference type="ARBA" id="ARBA00022967"/>
    </source>
</evidence>
<dbReference type="GO" id="GO:0043215">
    <property type="term" value="P:daunorubicin transport"/>
    <property type="evidence" value="ECO:0007669"/>
    <property type="project" value="InterPro"/>
</dbReference>
<dbReference type="GO" id="GO:0016887">
    <property type="term" value="F:ATP hydrolysis activity"/>
    <property type="evidence" value="ECO:0007669"/>
    <property type="project" value="InterPro"/>
</dbReference>
<dbReference type="GO" id="GO:0005886">
    <property type="term" value="C:plasma membrane"/>
    <property type="evidence" value="ECO:0007669"/>
    <property type="project" value="UniProtKB-SubCell"/>
</dbReference>
<evidence type="ECO:0000256" key="5">
    <source>
        <dbReference type="ARBA" id="ARBA00022840"/>
    </source>
</evidence>
<name>A0A2N3VHM3_9NOCA</name>
<dbReference type="PANTHER" id="PTHR42711">
    <property type="entry name" value="ABC TRANSPORTER ATP-BINDING PROTEIN"/>
    <property type="match status" value="1"/>
</dbReference>
<sequence>MTCETPAIRTDQLGKDFGSLCAVRSVDLLIPAGSVFALLGPNGAGKTTTVRLLSTLLRPDRGRAEVFGYDVVRQPTAVRSMIGITGQYASLDDNLSARENLMIFGMMLGWSGRMATRRGDELLEQFELGHAATRPVRTLSGGMRRRLDIATTLLGSPPLIFLDEPTTGLDPHTRIGMWDTVRTMVARGSTVLLTTQYLEEADALADRIAIIDDGTVVAEGTADELKSSIGGAVLRIRLRDGDRRGEAVDVLRRITAAQPSVSALDGEITTALSDVDRVTDVLVALRGHDIALEHMTVDRPDLNEVFLTITGNPIQTEELA</sequence>
<keyword evidence="2" id="KW-0813">Transport</keyword>
<organism evidence="11 12">
    <name type="scientific">Nocardia fluminea</name>
    <dbReference type="NCBI Taxonomy" id="134984"/>
    <lineage>
        <taxon>Bacteria</taxon>
        <taxon>Bacillati</taxon>
        <taxon>Actinomycetota</taxon>
        <taxon>Actinomycetes</taxon>
        <taxon>Mycobacteriales</taxon>
        <taxon>Nocardiaceae</taxon>
        <taxon>Nocardia</taxon>
    </lineage>
</organism>
<comment type="caution">
    <text evidence="11">The sequence shown here is derived from an EMBL/GenBank/DDBJ whole genome shotgun (WGS) entry which is preliminary data.</text>
</comment>
<accession>A0A2N3VHM3</accession>